<dbReference type="RefSeq" id="WP_074295430.1">
    <property type="nucleotide sequence ID" value="NZ_FSRU01000001.1"/>
</dbReference>
<dbReference type="InterPro" id="IPR036188">
    <property type="entry name" value="FAD/NAD-bd_sf"/>
</dbReference>
<dbReference type="GO" id="GO:0046653">
    <property type="term" value="P:tetrahydrofolate metabolic process"/>
    <property type="evidence" value="ECO:0007669"/>
    <property type="project" value="InterPro"/>
</dbReference>
<dbReference type="InterPro" id="IPR028896">
    <property type="entry name" value="GcvT/YgfZ/DmdA"/>
</dbReference>
<feature type="domain" description="FAD/NAD(P)-binding" evidence="4">
    <location>
        <begin position="170"/>
        <end position="433"/>
    </location>
</feature>
<dbReference type="Gene3D" id="3.50.50.60">
    <property type="entry name" value="FAD/NAD(P)-binding domain"/>
    <property type="match status" value="1"/>
</dbReference>
<dbReference type="PRINTS" id="PR00368">
    <property type="entry name" value="FADPNR"/>
</dbReference>
<dbReference type="Proteomes" id="UP000185151">
    <property type="component" value="Unassembled WGS sequence"/>
</dbReference>
<dbReference type="InterPro" id="IPR006222">
    <property type="entry name" value="GCVT_N"/>
</dbReference>
<dbReference type="InterPro" id="IPR027266">
    <property type="entry name" value="TrmE/GcvT-like"/>
</dbReference>
<evidence type="ECO:0000256" key="2">
    <source>
        <dbReference type="ARBA" id="ARBA00023002"/>
    </source>
</evidence>
<evidence type="ECO:0000259" key="4">
    <source>
        <dbReference type="Pfam" id="PF07992"/>
    </source>
</evidence>
<dbReference type="SUPFAM" id="SSF101790">
    <property type="entry name" value="Aminomethyltransferase beta-barrel domain"/>
    <property type="match status" value="1"/>
</dbReference>
<feature type="domain" description="GCVT N-terminal" evidence="3">
    <location>
        <begin position="620"/>
        <end position="885"/>
    </location>
</feature>
<evidence type="ECO:0000259" key="6">
    <source>
        <dbReference type="Pfam" id="PF17806"/>
    </source>
</evidence>
<dbReference type="SUPFAM" id="SSF51905">
    <property type="entry name" value="FAD/NAD(P)-binding domain"/>
    <property type="match status" value="1"/>
</dbReference>
<dbReference type="PANTHER" id="PTHR43757:SF2">
    <property type="entry name" value="AMINOMETHYLTRANSFERASE, MITOCHONDRIAL"/>
    <property type="match status" value="1"/>
</dbReference>
<sequence>MKPLDRVPVFGRPANEPRRKVQFTFDGKSYEGLEGDSLAAALLANGVDIVGRSFKLHRPRGIMASGVEEPNGLVQLESGQFDEPNARSTMVPLYDGLRASSQNAWPNAEHDVLGIMDRFAKVLPASFYYKSMMWPNWHFYERFVRPIAGLGKAPKEPDAQNYHKRNIHCDVLIAGGGPAGLSAALAAGKSGLRVILMDDREHFGGSLLGERFKLDGVPGVEWVQRTVATLAQMPNVQLMPRTNVSGYYENNFLVASERVRNHLGPKGQSGKLRERLWRIRSRSVILATGAIERPLVFANNDRPGVMLASAVRTYVNRFGVVPGSRIVVATNNDDAYRTAIDLRTVGVQSLTVVDTRSKVADELTRDMKQRGISHYVGYSIRDVVGSRKVKAVKLSRHLGGGRLAEDTTVVECDTVAMSSGWTPTIHLYSQAGGSLEFRDWLACLVPKSCSQEVQVVGAANGAFSLPECIQEGIDAGQNAAEKLGAKVTSKVAMPKTHSADRELLRIEPYWYTRSARTDKQWLDFQYDVKVSDVELAMRENFVSVEHVKRYTTGGMSVDQGKSSNFNILAIMAELSGKPIAKVGTTRFRPPYQPVTIGAFAGNTVGELYAPWQTLHAAVSHTASQARFGDYGWRRPDYYPQGQEDIVAATRREVLAVRNGVGMFDGSPLGKIEVKGPDAATFLNRVYVNNLASLKPGFARYAMLTNDNGVLIDDGVVVRLAEDHYLVHATSGAVARVFLLLEEHLQCEWPELRVHINNVTTQWANVTLSGPKARQVLQQFESDIDFSAESFPHMHFRTGKLTGVPVRILRASFTGEVTFEVSIASRYAKSLWDHIAKAGQPFDITPYGIEALEVMRTEKGYLHVGADTDGNSNPLDIGWAKVIEKKADDFIGRRSLQRPADREAGRLEFVGLESVDPKVALTVGGHFVDDASAKIPAASHGYVTSACMSPMLNKAIGLGILRNGASRIGEVVNIYAKGKMTTARVVPTAHFDPKGERLNG</sequence>
<protein>
    <submittedName>
        <fullName evidence="7">Sarcosine oxidase subunit alpha</fullName>
    </submittedName>
</protein>
<feature type="domain" description="SoxA A3" evidence="6">
    <location>
        <begin position="518"/>
        <end position="601"/>
    </location>
</feature>
<gene>
    <name evidence="7" type="ORF">SAMN05444165_1906</name>
</gene>
<keyword evidence="8" id="KW-1185">Reference proteome</keyword>
<keyword evidence="2" id="KW-0560">Oxidoreductase</keyword>
<reference evidence="7 8" key="1">
    <citation type="submission" date="2016-11" db="EMBL/GenBank/DDBJ databases">
        <authorList>
            <person name="Jaros S."/>
            <person name="Januszkiewicz K."/>
            <person name="Wedrychowicz H."/>
        </authorList>
    </citation>
    <scope>NUCLEOTIDE SEQUENCE [LARGE SCALE GENOMIC DNA]</scope>
    <source>
        <strain evidence="7 8">GAS95</strain>
    </source>
</reference>
<dbReference type="InterPro" id="IPR013977">
    <property type="entry name" value="GcvT_C"/>
</dbReference>
<dbReference type="NCBIfam" id="TIGR01372">
    <property type="entry name" value="soxA"/>
    <property type="match status" value="1"/>
</dbReference>
<dbReference type="InterPro" id="IPR029043">
    <property type="entry name" value="GcvT/YgfZ_C"/>
</dbReference>
<dbReference type="Pfam" id="PF08669">
    <property type="entry name" value="GCV_T_C"/>
    <property type="match status" value="1"/>
</dbReference>
<dbReference type="Pfam" id="PF01571">
    <property type="entry name" value="GCV_T"/>
    <property type="match status" value="1"/>
</dbReference>
<comment type="similarity">
    <text evidence="1">Belongs to the GcvT family.</text>
</comment>
<organism evidence="7 8">
    <name type="scientific">Paraburkholderia phenazinium</name>
    <dbReference type="NCBI Taxonomy" id="60549"/>
    <lineage>
        <taxon>Bacteria</taxon>
        <taxon>Pseudomonadati</taxon>
        <taxon>Pseudomonadota</taxon>
        <taxon>Betaproteobacteria</taxon>
        <taxon>Burkholderiales</taxon>
        <taxon>Burkholderiaceae</taxon>
        <taxon>Paraburkholderia</taxon>
    </lineage>
</organism>
<proteinExistence type="inferred from homology"/>
<dbReference type="Gene3D" id="3.30.1360.120">
    <property type="entry name" value="Probable tRNA modification gtpase trme, domain 1"/>
    <property type="match status" value="1"/>
</dbReference>
<evidence type="ECO:0000259" key="5">
    <source>
        <dbReference type="Pfam" id="PF08669"/>
    </source>
</evidence>
<feature type="domain" description="Aminomethyltransferase C-terminal" evidence="5">
    <location>
        <begin position="908"/>
        <end position="991"/>
    </location>
</feature>
<dbReference type="EMBL" id="FSRU01000001">
    <property type="protein sequence ID" value="SIO28154.1"/>
    <property type="molecule type" value="Genomic_DNA"/>
</dbReference>
<evidence type="ECO:0000313" key="8">
    <source>
        <dbReference type="Proteomes" id="UP000185151"/>
    </source>
</evidence>
<dbReference type="GO" id="GO:0008115">
    <property type="term" value="F:sarcosine oxidase activity"/>
    <property type="evidence" value="ECO:0007669"/>
    <property type="project" value="InterPro"/>
</dbReference>
<dbReference type="Pfam" id="PF17806">
    <property type="entry name" value="SO_alpha_A3"/>
    <property type="match status" value="1"/>
</dbReference>
<dbReference type="Gene3D" id="3.10.20.440">
    <property type="entry name" value="2Fe-2S iron-sulphur cluster binding domain, sarcosine oxidase, alpha subunit, N-terminal domain"/>
    <property type="match status" value="1"/>
</dbReference>
<name>A0A1N6I803_9BURK</name>
<dbReference type="Pfam" id="PF13510">
    <property type="entry name" value="Fer2_4"/>
    <property type="match status" value="1"/>
</dbReference>
<evidence type="ECO:0000256" key="1">
    <source>
        <dbReference type="ARBA" id="ARBA00008609"/>
    </source>
</evidence>
<dbReference type="Pfam" id="PF07992">
    <property type="entry name" value="Pyr_redox_2"/>
    <property type="match status" value="1"/>
</dbReference>
<dbReference type="SUPFAM" id="SSF103025">
    <property type="entry name" value="Folate-binding domain"/>
    <property type="match status" value="1"/>
</dbReference>
<dbReference type="PRINTS" id="PR00469">
    <property type="entry name" value="PNDRDTASEII"/>
</dbReference>
<dbReference type="PANTHER" id="PTHR43757">
    <property type="entry name" value="AMINOMETHYLTRANSFERASE"/>
    <property type="match status" value="1"/>
</dbReference>
<evidence type="ECO:0000259" key="3">
    <source>
        <dbReference type="Pfam" id="PF01571"/>
    </source>
</evidence>
<accession>A0A1N6I803</accession>
<dbReference type="InterPro" id="IPR006277">
    <property type="entry name" value="Sarcosine_oxidase_asu"/>
</dbReference>
<dbReference type="InterPro" id="IPR041117">
    <property type="entry name" value="SoxA_A3"/>
</dbReference>
<dbReference type="InterPro" id="IPR042204">
    <property type="entry name" value="2Fe-2S-bd_N"/>
</dbReference>
<dbReference type="PIRSF" id="PIRSF037980">
    <property type="entry name" value="SoxA"/>
    <property type="match status" value="1"/>
</dbReference>
<evidence type="ECO:0000313" key="7">
    <source>
        <dbReference type="EMBL" id="SIO28154.1"/>
    </source>
</evidence>
<dbReference type="InterPro" id="IPR023753">
    <property type="entry name" value="FAD/NAD-binding_dom"/>
</dbReference>
<dbReference type="AlphaFoldDB" id="A0A1N6I803"/>